<reference evidence="3 4" key="1">
    <citation type="submission" date="2019-07" db="EMBL/GenBank/DDBJ databases">
        <authorList>
            <person name="Kim J."/>
        </authorList>
    </citation>
    <scope>NUCLEOTIDE SEQUENCE [LARGE SCALE GENOMIC DNA]</scope>
    <source>
        <strain evidence="3 4">N4</strain>
    </source>
</reference>
<protein>
    <submittedName>
        <fullName evidence="3">Uncharacterized protein</fullName>
    </submittedName>
</protein>
<evidence type="ECO:0000256" key="1">
    <source>
        <dbReference type="SAM" id="Coils"/>
    </source>
</evidence>
<organism evidence="3 4">
    <name type="scientific">Paenibacillus agilis</name>
    <dbReference type="NCBI Taxonomy" id="3020863"/>
    <lineage>
        <taxon>Bacteria</taxon>
        <taxon>Bacillati</taxon>
        <taxon>Bacillota</taxon>
        <taxon>Bacilli</taxon>
        <taxon>Bacillales</taxon>
        <taxon>Paenibacillaceae</taxon>
        <taxon>Paenibacillus</taxon>
    </lineage>
</organism>
<feature type="compositionally biased region" description="Basic and acidic residues" evidence="2">
    <location>
        <begin position="119"/>
        <end position="134"/>
    </location>
</feature>
<proteinExistence type="predicted"/>
<evidence type="ECO:0000313" key="3">
    <source>
        <dbReference type="EMBL" id="TVX92019.1"/>
    </source>
</evidence>
<dbReference type="Proteomes" id="UP000318102">
    <property type="component" value="Unassembled WGS sequence"/>
</dbReference>
<evidence type="ECO:0000256" key="2">
    <source>
        <dbReference type="SAM" id="MobiDB-lite"/>
    </source>
</evidence>
<comment type="caution">
    <text evidence="3">The sequence shown here is derived from an EMBL/GenBank/DDBJ whole genome shotgun (WGS) entry which is preliminary data.</text>
</comment>
<feature type="region of interest" description="Disordered" evidence="2">
    <location>
        <begin position="97"/>
        <end position="153"/>
    </location>
</feature>
<gene>
    <name evidence="3" type="ORF">FPZ44_02475</name>
</gene>
<dbReference type="InterPro" id="IPR019673">
    <property type="entry name" value="Spore_germination_GerPC"/>
</dbReference>
<keyword evidence="1" id="KW-0175">Coiled coil</keyword>
<feature type="compositionally biased region" description="Polar residues" evidence="2">
    <location>
        <begin position="106"/>
        <end position="116"/>
    </location>
</feature>
<dbReference type="Pfam" id="PF10737">
    <property type="entry name" value="GerPC"/>
    <property type="match status" value="1"/>
</dbReference>
<feature type="coiled-coil region" evidence="1">
    <location>
        <begin position="14"/>
        <end position="48"/>
    </location>
</feature>
<dbReference type="OrthoDB" id="2991331at2"/>
<accession>A0A559IWL8</accession>
<dbReference type="AlphaFoldDB" id="A0A559IWL8"/>
<feature type="compositionally biased region" description="Low complexity" evidence="2">
    <location>
        <begin position="135"/>
        <end position="153"/>
    </location>
</feature>
<evidence type="ECO:0000313" key="4">
    <source>
        <dbReference type="Proteomes" id="UP000318102"/>
    </source>
</evidence>
<dbReference type="RefSeq" id="WP_144987076.1">
    <property type="nucleotide sequence ID" value="NZ_VNJK01000001.1"/>
</dbReference>
<sequence>MQPYSSSPSTFYVWQALEERIRAMEARISQLETQIQQQNNVSQALQEKIKETKPISIGTINYKIQELHVSELSGTLNVGLTALTDEKELQKLMGSLKEQGEKQMENMDTTYSNETNVYDMKKLDEESEKEKNQQVDKNQNNGNNKQQKSTAFE</sequence>
<dbReference type="EMBL" id="VNJK01000001">
    <property type="protein sequence ID" value="TVX92019.1"/>
    <property type="molecule type" value="Genomic_DNA"/>
</dbReference>
<keyword evidence="4" id="KW-1185">Reference proteome</keyword>
<name>A0A559IWL8_9BACL</name>